<dbReference type="EMBL" id="JACIHP010000005">
    <property type="protein sequence ID" value="MBB4492633.1"/>
    <property type="molecule type" value="Genomic_DNA"/>
</dbReference>
<dbReference type="InterPro" id="IPR006076">
    <property type="entry name" value="FAD-dep_OxRdtase"/>
</dbReference>
<accession>A0ABR6JDH5</accession>
<dbReference type="PANTHER" id="PTHR13847">
    <property type="entry name" value="SARCOSINE DEHYDROGENASE-RELATED"/>
    <property type="match status" value="1"/>
</dbReference>
<dbReference type="RefSeq" id="WP_183229441.1">
    <property type="nucleotide sequence ID" value="NZ_JACIGS010000005.1"/>
</dbReference>
<protein>
    <submittedName>
        <fullName evidence="3">Glycine/D-amino acid oxidase-like deaminating enzyme</fullName>
    </submittedName>
</protein>
<comment type="caution">
    <text evidence="3">The sequence shown here is derived from an EMBL/GenBank/DDBJ whole genome shotgun (WGS) entry which is preliminary data.</text>
</comment>
<keyword evidence="4" id="KW-1185">Reference proteome</keyword>
<feature type="domain" description="FAD dependent oxidoreductase" evidence="2">
    <location>
        <begin position="34"/>
        <end position="389"/>
    </location>
</feature>
<evidence type="ECO:0000256" key="1">
    <source>
        <dbReference type="ARBA" id="ARBA00023002"/>
    </source>
</evidence>
<sequence>MSYEFPRSDIVSLWQETANARPVFVRVSRTCQFDVAIVGGGYTGLSTARYLARKGLSCIVLEANRIGWGASGRNGGVVAGKFRLSFADMAHRFGIEVARRMHQLGDEAADHVGELVDDYSISCDYRSNGAMRCAHNTLALDNLKRDVQWLKDALGDTSCTIVGPERVFEETGSRGFAGGMLNQHGGTIHPLNFVLGFAQGLKKEGITIAEGEPVLRWWRNGKLVVVETPNAEITVSTVVIATNAYSDLTGATAGVRKSVIPFRSAMIATKPLTGTPAATLLATDRSYSETRRMMRWFRKSGDRLIYGGRGAFGKTDSKSAFEALRTAMIKQFPELDGVDITHRWSGLVAMTLDSIPHVGRLDERTVYAMGYNGSGVATASLMGKYVAELVVGGRPDLGLLTGTPLKPVPFYGLREPAVRLLAGWYQFLDKIGR</sequence>
<evidence type="ECO:0000259" key="2">
    <source>
        <dbReference type="Pfam" id="PF01266"/>
    </source>
</evidence>
<dbReference type="Gene3D" id="3.30.9.10">
    <property type="entry name" value="D-Amino Acid Oxidase, subunit A, domain 2"/>
    <property type="match status" value="1"/>
</dbReference>
<name>A0ABR6JDH5_AGRRD</name>
<dbReference type="Pfam" id="PF01266">
    <property type="entry name" value="DAO"/>
    <property type="match status" value="1"/>
</dbReference>
<dbReference type="InterPro" id="IPR036188">
    <property type="entry name" value="FAD/NAD-bd_sf"/>
</dbReference>
<dbReference type="Proteomes" id="UP000534590">
    <property type="component" value="Unassembled WGS sequence"/>
</dbReference>
<organism evidence="3 4">
    <name type="scientific">Agrobacterium radiobacter</name>
    <dbReference type="NCBI Taxonomy" id="362"/>
    <lineage>
        <taxon>Bacteria</taxon>
        <taxon>Pseudomonadati</taxon>
        <taxon>Pseudomonadota</taxon>
        <taxon>Alphaproteobacteria</taxon>
        <taxon>Hyphomicrobiales</taxon>
        <taxon>Rhizobiaceae</taxon>
        <taxon>Rhizobium/Agrobacterium group</taxon>
        <taxon>Agrobacterium</taxon>
        <taxon>Agrobacterium tumefaciens complex</taxon>
    </lineage>
</organism>
<keyword evidence="1" id="KW-0560">Oxidoreductase</keyword>
<evidence type="ECO:0000313" key="3">
    <source>
        <dbReference type="EMBL" id="MBB4492633.1"/>
    </source>
</evidence>
<dbReference type="Gene3D" id="3.50.50.60">
    <property type="entry name" value="FAD/NAD(P)-binding domain"/>
    <property type="match status" value="1"/>
</dbReference>
<gene>
    <name evidence="3" type="ORF">GGE40_004478</name>
</gene>
<proteinExistence type="predicted"/>
<reference evidence="3 4" key="1">
    <citation type="submission" date="2020-08" db="EMBL/GenBank/DDBJ databases">
        <title>Genomic Encyclopedia of Type Strains, Phase IV (KMG-V): Genome sequencing to study the core and pangenomes of soil and plant-associated prokaryotes.</title>
        <authorList>
            <person name="Whitman W."/>
        </authorList>
    </citation>
    <scope>NUCLEOTIDE SEQUENCE [LARGE SCALE GENOMIC DNA]</scope>
    <source>
        <strain evidence="3 4">SEMIA 461</strain>
    </source>
</reference>
<dbReference type="PANTHER" id="PTHR13847:SF281">
    <property type="entry name" value="FAD DEPENDENT OXIDOREDUCTASE DOMAIN-CONTAINING PROTEIN"/>
    <property type="match status" value="1"/>
</dbReference>
<dbReference type="SUPFAM" id="SSF51905">
    <property type="entry name" value="FAD/NAD(P)-binding domain"/>
    <property type="match status" value="1"/>
</dbReference>
<evidence type="ECO:0000313" key="4">
    <source>
        <dbReference type="Proteomes" id="UP000534590"/>
    </source>
</evidence>